<sequence length="156" mass="17805">MKIRLKELFFGGIGGTFIGLFISMIISYFYSPNYLPLHPRSPIGLFFLSQHIHVSLIMLYCLLIWFTMGTVFRWSGSFFQRDWSLLRSILSHYGVMILTFALLSNLAGFFPAAKIPNLTLAAIGEFTLIYLIIAAAIYYHTYQKIKKINSSLTSKS</sequence>
<dbReference type="EMBL" id="QFAY01000032">
    <property type="protein sequence ID" value="MBP2622051.1"/>
    <property type="molecule type" value="Genomic_DNA"/>
</dbReference>
<dbReference type="Pfam" id="PF11457">
    <property type="entry name" value="DUF3021"/>
    <property type="match status" value="1"/>
</dbReference>
<evidence type="ECO:0000313" key="3">
    <source>
        <dbReference type="Proteomes" id="UP001519349"/>
    </source>
</evidence>
<organism evidence="2 3">
    <name type="scientific">Streptococcus panodentis</name>
    <dbReference type="NCBI Taxonomy" id="1581472"/>
    <lineage>
        <taxon>Bacteria</taxon>
        <taxon>Bacillati</taxon>
        <taxon>Bacillota</taxon>
        <taxon>Bacilli</taxon>
        <taxon>Lactobacillales</taxon>
        <taxon>Streptococcaceae</taxon>
        <taxon>Streptococcus</taxon>
    </lineage>
</organism>
<keyword evidence="1" id="KW-1133">Transmembrane helix</keyword>
<reference evidence="2 3" key="1">
    <citation type="submission" date="2018-05" db="EMBL/GenBank/DDBJ databases">
        <title>Draft genome sequence of Streptococcus panodentis CCUG 70867T.</title>
        <authorList>
            <person name="Salva-Serra F."/>
            <person name="Mendez V."/>
            <person name="Jaen-Luchoro D."/>
            <person name="Gonzales-Siles L."/>
            <person name="Karlsson R."/>
            <person name="Engstrom-Jakobsson H."/>
            <person name="Busquets A."/>
            <person name="Gomila M."/>
            <person name="Pineiro-Iglesias B."/>
            <person name="Bennasar-Figueras A."/>
            <person name="Seeger M."/>
            <person name="Moore E."/>
        </authorList>
    </citation>
    <scope>NUCLEOTIDE SEQUENCE [LARGE SCALE GENOMIC DNA]</scope>
    <source>
        <strain evidence="2 3">CCUG 70867</strain>
    </source>
</reference>
<evidence type="ECO:0000256" key="1">
    <source>
        <dbReference type="SAM" id="Phobius"/>
    </source>
</evidence>
<name>A0ABS5AZP4_9STRE</name>
<dbReference type="Proteomes" id="UP001519349">
    <property type="component" value="Unassembled WGS sequence"/>
</dbReference>
<feature type="transmembrane region" description="Helical" evidence="1">
    <location>
        <begin position="7"/>
        <end position="30"/>
    </location>
</feature>
<dbReference type="InterPro" id="IPR021560">
    <property type="entry name" value="DUF3021"/>
</dbReference>
<accession>A0ABS5AZP4</accession>
<feature type="transmembrane region" description="Helical" evidence="1">
    <location>
        <begin position="93"/>
        <end position="112"/>
    </location>
</feature>
<proteinExistence type="predicted"/>
<feature type="transmembrane region" description="Helical" evidence="1">
    <location>
        <begin position="50"/>
        <end position="72"/>
    </location>
</feature>
<keyword evidence="1" id="KW-0812">Transmembrane</keyword>
<keyword evidence="3" id="KW-1185">Reference proteome</keyword>
<gene>
    <name evidence="2" type="ORF">DHL47_12135</name>
</gene>
<feature type="transmembrane region" description="Helical" evidence="1">
    <location>
        <begin position="118"/>
        <end position="139"/>
    </location>
</feature>
<comment type="caution">
    <text evidence="2">The sequence shown here is derived from an EMBL/GenBank/DDBJ whole genome shotgun (WGS) entry which is preliminary data.</text>
</comment>
<dbReference type="RefSeq" id="WP_209552028.1">
    <property type="nucleotide sequence ID" value="NZ_QFAY01000032.1"/>
</dbReference>
<evidence type="ECO:0000313" key="2">
    <source>
        <dbReference type="EMBL" id="MBP2622051.1"/>
    </source>
</evidence>
<keyword evidence="1" id="KW-0472">Membrane</keyword>
<protein>
    <submittedName>
        <fullName evidence="2">DUF3021 domain-containing protein</fullName>
    </submittedName>
</protein>